<name>A0A7X3S7D8_9HYPH</name>
<dbReference type="RefSeq" id="WP_160774926.1">
    <property type="nucleotide sequence ID" value="NZ_WUMV01000003.1"/>
</dbReference>
<sequence>MFHSANVDELMDAVLLDDTGTEGEKEQTASELETCGDPTGTLKSS</sequence>
<evidence type="ECO:0000256" key="1">
    <source>
        <dbReference type="SAM" id="MobiDB-lite"/>
    </source>
</evidence>
<feature type="region of interest" description="Disordered" evidence="1">
    <location>
        <begin position="17"/>
        <end position="45"/>
    </location>
</feature>
<proteinExistence type="predicted"/>
<keyword evidence="3" id="KW-1185">Reference proteome</keyword>
<gene>
    <name evidence="2" type="ORF">GR183_07095</name>
</gene>
<dbReference type="EMBL" id="WUMV01000003">
    <property type="protein sequence ID" value="MXN64666.1"/>
    <property type="molecule type" value="Genomic_DNA"/>
</dbReference>
<accession>A0A7X3S7D8</accession>
<reference evidence="2 3" key="1">
    <citation type="submission" date="2019-12" db="EMBL/GenBank/DDBJ databases">
        <authorList>
            <person name="Li M."/>
        </authorList>
    </citation>
    <scope>NUCLEOTIDE SEQUENCE [LARGE SCALE GENOMIC DNA]</scope>
    <source>
        <strain evidence="2 3">GBMRC 2046</strain>
    </source>
</reference>
<evidence type="ECO:0000313" key="3">
    <source>
        <dbReference type="Proteomes" id="UP000433101"/>
    </source>
</evidence>
<comment type="caution">
    <text evidence="2">The sequence shown here is derived from an EMBL/GenBank/DDBJ whole genome shotgun (WGS) entry which is preliminary data.</text>
</comment>
<protein>
    <submittedName>
        <fullName evidence="2">Uncharacterized protein</fullName>
    </submittedName>
</protein>
<dbReference type="Proteomes" id="UP000433101">
    <property type="component" value="Unassembled WGS sequence"/>
</dbReference>
<organism evidence="2 3">
    <name type="scientific">Stappia sediminis</name>
    <dbReference type="NCBI Taxonomy" id="2692190"/>
    <lineage>
        <taxon>Bacteria</taxon>
        <taxon>Pseudomonadati</taxon>
        <taxon>Pseudomonadota</taxon>
        <taxon>Alphaproteobacteria</taxon>
        <taxon>Hyphomicrobiales</taxon>
        <taxon>Stappiaceae</taxon>
        <taxon>Stappia</taxon>
    </lineage>
</organism>
<evidence type="ECO:0000313" key="2">
    <source>
        <dbReference type="EMBL" id="MXN64666.1"/>
    </source>
</evidence>
<dbReference type="AlphaFoldDB" id="A0A7X3S7D8"/>